<sequence>HFYPFKDRQEWDLGRFLCSSSLKQNEIDDFLKLPWIRNMGPSFKSYHALESMIESLPSGPIWCSETIVVDGYIMKAPIMFIYRDAAEVIDYIFGNLVFTDTDRDEHIYTQFMMGDHAWVCQDNLPLGATLVGVVGASDKTCVTSHSGGLKMHPAFLSIANIDGEVRMKASSHAWLCTAFMPIPDFEVHADYQSILADRVWHAL</sequence>
<reference evidence="1 2" key="1">
    <citation type="journal article" date="2016" name="Mol. Biol. Evol.">
        <title>Comparative Genomics of Early-Diverging Mushroom-Forming Fungi Provides Insights into the Origins of Lignocellulose Decay Capabilities.</title>
        <authorList>
            <person name="Nagy L.G."/>
            <person name="Riley R."/>
            <person name="Tritt A."/>
            <person name="Adam C."/>
            <person name="Daum C."/>
            <person name="Floudas D."/>
            <person name="Sun H."/>
            <person name="Yadav J.S."/>
            <person name="Pangilinan J."/>
            <person name="Larsson K.H."/>
            <person name="Matsuura K."/>
            <person name="Barry K."/>
            <person name="Labutti K."/>
            <person name="Kuo R."/>
            <person name="Ohm R.A."/>
            <person name="Bhattacharya S.S."/>
            <person name="Shirouzu T."/>
            <person name="Yoshinaga Y."/>
            <person name="Martin F.M."/>
            <person name="Grigoriev I.V."/>
            <person name="Hibbett D.S."/>
        </authorList>
    </citation>
    <scope>NUCLEOTIDE SEQUENCE [LARGE SCALE GENOMIC DNA]</scope>
    <source>
        <strain evidence="1 2">CBS 109695</strain>
    </source>
</reference>
<protein>
    <submittedName>
        <fullName evidence="1">Uncharacterized protein</fullName>
    </submittedName>
</protein>
<keyword evidence="2" id="KW-1185">Reference proteome</keyword>
<evidence type="ECO:0000313" key="2">
    <source>
        <dbReference type="Proteomes" id="UP000076532"/>
    </source>
</evidence>
<dbReference type="Proteomes" id="UP000076532">
    <property type="component" value="Unassembled WGS sequence"/>
</dbReference>
<dbReference type="Pfam" id="PF18759">
    <property type="entry name" value="Plavaka"/>
    <property type="match status" value="1"/>
</dbReference>
<evidence type="ECO:0000313" key="1">
    <source>
        <dbReference type="EMBL" id="KZP19061.1"/>
    </source>
</evidence>
<organism evidence="1 2">
    <name type="scientific">Athelia psychrophila</name>
    <dbReference type="NCBI Taxonomy" id="1759441"/>
    <lineage>
        <taxon>Eukaryota</taxon>
        <taxon>Fungi</taxon>
        <taxon>Dikarya</taxon>
        <taxon>Basidiomycota</taxon>
        <taxon>Agaricomycotina</taxon>
        <taxon>Agaricomycetes</taxon>
        <taxon>Agaricomycetidae</taxon>
        <taxon>Atheliales</taxon>
        <taxon>Atheliaceae</taxon>
        <taxon>Athelia</taxon>
    </lineage>
</organism>
<dbReference type="EMBL" id="KV417567">
    <property type="protein sequence ID" value="KZP19061.1"/>
    <property type="molecule type" value="Genomic_DNA"/>
</dbReference>
<dbReference type="AlphaFoldDB" id="A0A166HNQ9"/>
<dbReference type="OrthoDB" id="2688393at2759"/>
<feature type="non-terminal residue" evidence="1">
    <location>
        <position position="1"/>
    </location>
</feature>
<gene>
    <name evidence="1" type="ORF">FIBSPDRAFT_744448</name>
</gene>
<accession>A0A166HNQ9</accession>
<dbReference type="InterPro" id="IPR041078">
    <property type="entry name" value="Plavaka"/>
</dbReference>
<proteinExistence type="predicted"/>
<name>A0A166HNQ9_9AGAM</name>